<proteinExistence type="predicted"/>
<reference evidence="1 2" key="1">
    <citation type="journal article" date="2020" name="bioRxiv">
        <title>Metabolic contributions of an alphaproteobacterial endosymbiont in the apicomplexan Cardiosporidium cionae.</title>
        <authorList>
            <person name="Hunter E.S."/>
            <person name="Paight C.J."/>
            <person name="Lane C.E."/>
        </authorList>
    </citation>
    <scope>NUCLEOTIDE SEQUENCE [LARGE SCALE GENOMIC DNA]</scope>
    <source>
        <strain evidence="1">ESH_2018</strain>
    </source>
</reference>
<organism evidence="1 2">
    <name type="scientific">Cardiosporidium cionae</name>
    <dbReference type="NCBI Taxonomy" id="476202"/>
    <lineage>
        <taxon>Eukaryota</taxon>
        <taxon>Sar</taxon>
        <taxon>Alveolata</taxon>
        <taxon>Apicomplexa</taxon>
        <taxon>Aconoidasida</taxon>
        <taxon>Nephromycida</taxon>
        <taxon>Cardiosporidium</taxon>
    </lineage>
</organism>
<dbReference type="Proteomes" id="UP000823046">
    <property type="component" value="Unassembled WGS sequence"/>
</dbReference>
<accession>A0ABQ7J491</accession>
<name>A0ABQ7J491_9APIC</name>
<comment type="caution">
    <text evidence="1">The sequence shown here is derived from an EMBL/GenBank/DDBJ whole genome shotgun (WGS) entry which is preliminary data.</text>
</comment>
<dbReference type="EMBL" id="JADAQX010001201">
    <property type="protein sequence ID" value="KAF8817932.1"/>
    <property type="molecule type" value="Genomic_DNA"/>
</dbReference>
<keyword evidence="2" id="KW-1185">Reference proteome</keyword>
<evidence type="ECO:0000313" key="1">
    <source>
        <dbReference type="EMBL" id="KAF8817932.1"/>
    </source>
</evidence>
<protein>
    <submittedName>
        <fullName evidence="1">AP2 domain transcription factor AP2IV-1</fullName>
    </submittedName>
</protein>
<sequence>MTIWHPNSSWRVQFDRRNYEHNFFVKCDCYFRTSLYGFSRAKNLAIAYRQRLEAEWDEICQTWHNIDINTQSLLIKKSRPASTVVTLTRICAIQRYVSSCVLTNKKY</sequence>
<evidence type="ECO:0000313" key="2">
    <source>
        <dbReference type="Proteomes" id="UP000823046"/>
    </source>
</evidence>
<gene>
    <name evidence="1" type="primary">AP2IV1</name>
    <name evidence="1" type="ORF">IE077_002743</name>
</gene>